<evidence type="ECO:0000256" key="3">
    <source>
        <dbReference type="ARBA" id="ARBA00022729"/>
    </source>
</evidence>
<keyword evidence="6 9" id="KW-0067">ATP-binding</keyword>
<dbReference type="Gene3D" id="1.10.510.10">
    <property type="entry name" value="Transferase(Phosphotransferase) domain 1"/>
    <property type="match status" value="1"/>
</dbReference>
<evidence type="ECO:0000256" key="9">
    <source>
        <dbReference type="PROSITE-ProRule" id="PRU10141"/>
    </source>
</evidence>
<dbReference type="InterPro" id="IPR000719">
    <property type="entry name" value="Prot_kinase_dom"/>
</dbReference>
<dbReference type="PROSITE" id="PS50011">
    <property type="entry name" value="PROTEIN_KINASE_DOM"/>
    <property type="match status" value="1"/>
</dbReference>
<dbReference type="CDD" id="cd01098">
    <property type="entry name" value="PAN_AP_plant"/>
    <property type="match status" value="1"/>
</dbReference>
<evidence type="ECO:0000313" key="14">
    <source>
        <dbReference type="EMBL" id="KAK1609214.1"/>
    </source>
</evidence>
<dbReference type="InterPro" id="IPR008271">
    <property type="entry name" value="Ser/Thr_kinase_AS"/>
</dbReference>
<dbReference type="PROSITE" id="PS50878">
    <property type="entry name" value="RT_POL"/>
    <property type="match status" value="1"/>
</dbReference>
<comment type="caution">
    <text evidence="14">The sequence shown here is derived from an EMBL/GenBank/DDBJ whole genome shotgun (WGS) entry which is preliminary data.</text>
</comment>
<evidence type="ECO:0000256" key="8">
    <source>
        <dbReference type="ARBA" id="ARBA00023180"/>
    </source>
</evidence>
<dbReference type="PROSITE" id="PS50948">
    <property type="entry name" value="PAN"/>
    <property type="match status" value="1"/>
</dbReference>
<dbReference type="PROSITE" id="PS00108">
    <property type="entry name" value="PROTEIN_KINASE_ST"/>
    <property type="match status" value="1"/>
</dbReference>
<dbReference type="AlphaFoldDB" id="A0AAD8VJT3"/>
<keyword evidence="3" id="KW-0732">Signal</keyword>
<evidence type="ECO:0000256" key="5">
    <source>
        <dbReference type="ARBA" id="ARBA00022777"/>
    </source>
</evidence>
<keyword evidence="10" id="KW-1133">Transmembrane helix</keyword>
<dbReference type="PANTHER" id="PTHR27002">
    <property type="entry name" value="RECEPTOR-LIKE SERINE/THREONINE-PROTEIN KINASE SD1-8"/>
    <property type="match status" value="1"/>
</dbReference>
<name>A0AAD8VJT3_LOLMU</name>
<dbReference type="SUPFAM" id="SSF56112">
    <property type="entry name" value="Protein kinase-like (PK-like)"/>
    <property type="match status" value="1"/>
</dbReference>
<evidence type="ECO:0000256" key="10">
    <source>
        <dbReference type="SAM" id="Phobius"/>
    </source>
</evidence>
<dbReference type="Pfam" id="PF08276">
    <property type="entry name" value="PAN_2"/>
    <property type="match status" value="1"/>
</dbReference>
<evidence type="ECO:0000256" key="6">
    <source>
        <dbReference type="ARBA" id="ARBA00022840"/>
    </source>
</evidence>
<dbReference type="SMART" id="SM00220">
    <property type="entry name" value="S_TKc"/>
    <property type="match status" value="1"/>
</dbReference>
<dbReference type="GO" id="GO:0005886">
    <property type="term" value="C:plasma membrane"/>
    <property type="evidence" value="ECO:0007669"/>
    <property type="project" value="TreeGrafter"/>
</dbReference>
<feature type="transmembrane region" description="Helical" evidence="10">
    <location>
        <begin position="311"/>
        <end position="333"/>
    </location>
</feature>
<evidence type="ECO:0000313" key="15">
    <source>
        <dbReference type="Proteomes" id="UP001231189"/>
    </source>
</evidence>
<sequence>MNGPMPLHCRLDTVKSMIFSYGIILITHSGSIYSQRLSHKMHPLQQLVSWKSQQDPSQGDFSYSADPEHLLQSFTWDGSRPHRRSSVWTNNLLHMNYMDRSNSTISMTLHRADDEVYMSFGMPTGSFVVLVRMEIDYSGKVNILSWERNMSVWKILFTQPEYECNTYGYCGPYGYCDNTQIIPGCKCLDGFEPRDGKGWIAGRFSQGCRRKEVLRCTHGDGFLTFPGMKVPDKFLHVRRRSFDQCTEECRSNCACVAYAYSSMSNMDIDGDDTRCLVWTGDLIDMENCTQGGENLYVRTTRLRGSKQKIKTLEIVLPAVSSFLILTCIGLIWFCGFRVLTANQGGKMMWKRLSRGDTSSFNEHADWNTEFPILSFREIAAATNNFSESSILGQGGFGNVYKGTLGNGTEIAVKRLRVGSVQAAVEFKNEIALIAKLQHRNLVKLIGCCIHEDEKLLIYEYLPNGSLDAFIFDDARKSLLNWPTRFKIITGVARGLLYLHQDSRLMMIHRDLKASNILLDAEMSPKISDFGTARIFGVNEQQEHTNRVIGTFGYMAPEYAMEGIISVKSDVYSFGVLLLEIVSGLKIGTTSPTRRCRNLIDYAWSLWKDGNIVNLVDSSIVEGCSLDEAIRCIHIGLLMVQDNPNARPPMPWVVSGLDNKAIELMPPKEPDQFFGGLNSTFIALIPKKDAADKMKDFRPISLRKAARQNHGSEELVHANQSAFIRGRSIQDNFILVREAAVALHRGRVPTLLLKLDVAKAFDSVSWSFLLCVLHQRGFGPRCIRWIALQLWTVLTKVLVNGHAGRAFGHGRRLRQGDPLSPLLFVLVMDVLAGMFRVAESDGVLASLAAFGIKHRISLYADDVVVFAKPASSKLNTVRSILECFGGASGLQLNFAKSSAAPIRRSELHKWDLQFVLDKLASKLAHWKAHLMTKEGRMAYVQFIMKTSVVYHLMALDLDPWFLKAPKRTGLNPTPGEDSIARSTPLLPSLWAPTSPYSSGLICGLEETTHAVAPAVVALVKPRFLRRRTVQEGILGHAWVLDIAGELSVDATVQFLRLWEAVARVPIGGGDDGFRWKWTATARSPPDRRINSCPRVLRRSQVRRTHVWNSFALM</sequence>
<evidence type="ECO:0000256" key="4">
    <source>
        <dbReference type="ARBA" id="ARBA00022741"/>
    </source>
</evidence>
<dbReference type="InterPro" id="IPR000858">
    <property type="entry name" value="S_locus_glycoprot_dom"/>
</dbReference>
<keyword evidence="4 9" id="KW-0547">Nucleotide-binding</keyword>
<dbReference type="InterPro" id="IPR003609">
    <property type="entry name" value="Pan_app"/>
</dbReference>
<dbReference type="FunFam" id="3.30.200.20:FF:001238">
    <property type="entry name" value="Os08g0179000 protein"/>
    <property type="match status" value="1"/>
</dbReference>
<dbReference type="GO" id="GO:0004674">
    <property type="term" value="F:protein serine/threonine kinase activity"/>
    <property type="evidence" value="ECO:0007669"/>
    <property type="project" value="UniProtKB-KW"/>
</dbReference>
<evidence type="ECO:0000259" key="13">
    <source>
        <dbReference type="PROSITE" id="PS50948"/>
    </source>
</evidence>
<dbReference type="CDD" id="cd14066">
    <property type="entry name" value="STKc_IRAK"/>
    <property type="match status" value="1"/>
</dbReference>
<evidence type="ECO:0000259" key="11">
    <source>
        <dbReference type="PROSITE" id="PS50011"/>
    </source>
</evidence>
<dbReference type="GO" id="GO:0048544">
    <property type="term" value="P:recognition of pollen"/>
    <property type="evidence" value="ECO:0007669"/>
    <property type="project" value="InterPro"/>
</dbReference>
<feature type="domain" description="Apple" evidence="13">
    <location>
        <begin position="216"/>
        <end position="300"/>
    </location>
</feature>
<dbReference type="CDD" id="cd01650">
    <property type="entry name" value="RT_nLTR_like"/>
    <property type="match status" value="1"/>
</dbReference>
<evidence type="ECO:0000256" key="1">
    <source>
        <dbReference type="ARBA" id="ARBA00022527"/>
    </source>
</evidence>
<evidence type="ECO:0000259" key="12">
    <source>
        <dbReference type="PROSITE" id="PS50878"/>
    </source>
</evidence>
<dbReference type="Pfam" id="PF00954">
    <property type="entry name" value="S_locus_glycop"/>
    <property type="match status" value="1"/>
</dbReference>
<feature type="binding site" evidence="9">
    <location>
        <position position="413"/>
    </location>
    <ligand>
        <name>ATP</name>
        <dbReference type="ChEBI" id="CHEBI:30616"/>
    </ligand>
</feature>
<keyword evidence="15" id="KW-1185">Reference proteome</keyword>
<dbReference type="InterPro" id="IPR000477">
    <property type="entry name" value="RT_dom"/>
</dbReference>
<protein>
    <submittedName>
        <fullName evidence="14">Uncharacterized protein</fullName>
    </submittedName>
</protein>
<keyword evidence="10" id="KW-0812">Transmembrane</keyword>
<evidence type="ECO:0000256" key="7">
    <source>
        <dbReference type="ARBA" id="ARBA00023157"/>
    </source>
</evidence>
<dbReference type="SUPFAM" id="SSF56672">
    <property type="entry name" value="DNA/RNA polymerases"/>
    <property type="match status" value="1"/>
</dbReference>
<keyword evidence="1" id="KW-0723">Serine/threonine-protein kinase</keyword>
<accession>A0AAD8VJT3</accession>
<dbReference type="GO" id="GO:0005524">
    <property type="term" value="F:ATP binding"/>
    <property type="evidence" value="ECO:0007669"/>
    <property type="project" value="UniProtKB-UniRule"/>
</dbReference>
<dbReference type="EMBL" id="JAUUTY010000007">
    <property type="protein sequence ID" value="KAK1609214.1"/>
    <property type="molecule type" value="Genomic_DNA"/>
</dbReference>
<keyword evidence="10" id="KW-0472">Membrane</keyword>
<evidence type="ECO:0000256" key="2">
    <source>
        <dbReference type="ARBA" id="ARBA00022679"/>
    </source>
</evidence>
<dbReference type="SMART" id="SM00473">
    <property type="entry name" value="PAN_AP"/>
    <property type="match status" value="1"/>
</dbReference>
<feature type="domain" description="Protein kinase" evidence="11">
    <location>
        <begin position="385"/>
        <end position="673"/>
    </location>
</feature>
<dbReference type="Gene3D" id="3.30.200.20">
    <property type="entry name" value="Phosphorylase Kinase, domain 1"/>
    <property type="match status" value="1"/>
</dbReference>
<keyword evidence="7" id="KW-1015">Disulfide bond</keyword>
<keyword evidence="8" id="KW-0325">Glycoprotein</keyword>
<dbReference type="InterPro" id="IPR001245">
    <property type="entry name" value="Ser-Thr/Tyr_kinase_cat_dom"/>
</dbReference>
<proteinExistence type="predicted"/>
<dbReference type="InterPro" id="IPR011009">
    <property type="entry name" value="Kinase-like_dom_sf"/>
</dbReference>
<dbReference type="InterPro" id="IPR043502">
    <property type="entry name" value="DNA/RNA_pol_sf"/>
</dbReference>
<keyword evidence="2" id="KW-0808">Transferase</keyword>
<dbReference type="FunFam" id="1.10.510.10:FF:000060">
    <property type="entry name" value="G-type lectin S-receptor-like serine/threonine-protein kinase"/>
    <property type="match status" value="1"/>
</dbReference>
<organism evidence="14 15">
    <name type="scientific">Lolium multiflorum</name>
    <name type="common">Italian ryegrass</name>
    <name type="synonym">Lolium perenne subsp. multiflorum</name>
    <dbReference type="NCBI Taxonomy" id="4521"/>
    <lineage>
        <taxon>Eukaryota</taxon>
        <taxon>Viridiplantae</taxon>
        <taxon>Streptophyta</taxon>
        <taxon>Embryophyta</taxon>
        <taxon>Tracheophyta</taxon>
        <taxon>Spermatophyta</taxon>
        <taxon>Magnoliopsida</taxon>
        <taxon>Liliopsida</taxon>
        <taxon>Poales</taxon>
        <taxon>Poaceae</taxon>
        <taxon>BOP clade</taxon>
        <taxon>Pooideae</taxon>
        <taxon>Poodae</taxon>
        <taxon>Poeae</taxon>
        <taxon>Poeae Chloroplast Group 2 (Poeae type)</taxon>
        <taxon>Loliodinae</taxon>
        <taxon>Loliinae</taxon>
        <taxon>Lolium</taxon>
    </lineage>
</organism>
<dbReference type="PROSITE" id="PS00107">
    <property type="entry name" value="PROTEIN_KINASE_ATP"/>
    <property type="match status" value="1"/>
</dbReference>
<dbReference type="InterPro" id="IPR017441">
    <property type="entry name" value="Protein_kinase_ATP_BS"/>
</dbReference>
<dbReference type="Proteomes" id="UP001231189">
    <property type="component" value="Unassembled WGS sequence"/>
</dbReference>
<dbReference type="Pfam" id="PF07714">
    <property type="entry name" value="PK_Tyr_Ser-Thr"/>
    <property type="match status" value="1"/>
</dbReference>
<gene>
    <name evidence="14" type="ORF">QYE76_032887</name>
</gene>
<feature type="domain" description="Reverse transcriptase" evidence="12">
    <location>
        <begin position="665"/>
        <end position="943"/>
    </location>
</feature>
<keyword evidence="5" id="KW-0418">Kinase</keyword>
<reference evidence="14" key="1">
    <citation type="submission" date="2023-07" db="EMBL/GenBank/DDBJ databases">
        <title>A chromosome-level genome assembly of Lolium multiflorum.</title>
        <authorList>
            <person name="Chen Y."/>
            <person name="Copetti D."/>
            <person name="Kolliker R."/>
            <person name="Studer B."/>
        </authorList>
    </citation>
    <scope>NUCLEOTIDE SEQUENCE</scope>
    <source>
        <strain evidence="14">02402/16</strain>
        <tissue evidence="14">Leaf</tissue>
    </source>
</reference>
<dbReference type="PANTHER" id="PTHR27002:SF936">
    <property type="entry name" value="OS08G0179000 PROTEIN"/>
    <property type="match status" value="1"/>
</dbReference>
<dbReference type="Pfam" id="PF00078">
    <property type="entry name" value="RVT_1"/>
    <property type="match status" value="1"/>
</dbReference>